<dbReference type="GO" id="GO:0030145">
    <property type="term" value="F:manganese ion binding"/>
    <property type="evidence" value="ECO:0007669"/>
    <property type="project" value="UniProtKB-UniRule"/>
</dbReference>
<comment type="cofactor">
    <cofactor evidence="8">
        <name>Mg(2+)</name>
        <dbReference type="ChEBI" id="CHEBI:18420"/>
    </cofactor>
    <cofactor evidence="8">
        <name>Mn(2+)</name>
        <dbReference type="ChEBI" id="CHEBI:29035"/>
    </cofactor>
</comment>
<evidence type="ECO:0000256" key="4">
    <source>
        <dbReference type="ARBA" id="ARBA00022723"/>
    </source>
</evidence>
<sequence length="505" mass="55679">MSHSPTVPRLGAEFAHTLPELSVPFSPQPGPAPQMLLLNTHLAEDLGLDPDLLSSDPGLQFLLGQHLDEDAVPVAQNYAGHQFGAFSPVLGDGRAVLLGELTCSATGRRVDLHLKGSGLTPFGAARAGDGKAALGPVLREYLISEAMHALGIATARALAVILTGERVVRGRETLPGAILVRVADSHLRVGSVQLARHVKPRSDQSDEVLDRLIRLALTRHAPDRLESDRPAAQELLAHTVHAQAELVASWMRLGFVHGVMNTDNMTLSGQTIDYGPCAFVDRFDPTAVYSSIDTNGRYAFGNQPAVAEWNLSRLAEALLPNIDPDPNRALEIAEHQVREFAPAFVDAYERGLAAKVGLSERYEDDHRVRELVRELPELWQETRVDLTQFFLGLSRLAGTIDETDTDVLGETERARTWLTQWRALEPETSGLQALNPRYIPRNHLVEEALADSVSEVVARRDRVSDSFTTLWDLVTHPYDWKPYTERFEQPAPESFTHSFQTFCGT</sequence>
<accession>A0AAJ6AL47</accession>
<comment type="catalytic activity">
    <reaction evidence="8">
        <text>L-tyrosyl-[protein] + UTP = O-(5'-uridylyl)-L-tyrosyl-[protein] + diphosphate</text>
        <dbReference type="Rhea" id="RHEA:83887"/>
        <dbReference type="Rhea" id="RHEA-COMP:10136"/>
        <dbReference type="Rhea" id="RHEA-COMP:20238"/>
        <dbReference type="ChEBI" id="CHEBI:33019"/>
        <dbReference type="ChEBI" id="CHEBI:46398"/>
        <dbReference type="ChEBI" id="CHEBI:46858"/>
        <dbReference type="ChEBI" id="CHEBI:90602"/>
    </reaction>
</comment>
<feature type="binding site" evidence="8">
    <location>
        <position position="129"/>
    </location>
    <ligand>
        <name>ATP</name>
        <dbReference type="ChEBI" id="CHEBI:30616"/>
    </ligand>
</feature>
<dbReference type="GO" id="GO:0000287">
    <property type="term" value="F:magnesium ion binding"/>
    <property type="evidence" value="ECO:0007669"/>
    <property type="project" value="UniProtKB-UniRule"/>
</dbReference>
<comment type="catalytic activity">
    <reaction evidence="8">
        <text>L-seryl-[protein] + ATP = 3-O-(5'-adenylyl)-L-seryl-[protein] + diphosphate</text>
        <dbReference type="Rhea" id="RHEA:58120"/>
        <dbReference type="Rhea" id="RHEA-COMP:9863"/>
        <dbReference type="Rhea" id="RHEA-COMP:15073"/>
        <dbReference type="ChEBI" id="CHEBI:29999"/>
        <dbReference type="ChEBI" id="CHEBI:30616"/>
        <dbReference type="ChEBI" id="CHEBI:33019"/>
        <dbReference type="ChEBI" id="CHEBI:142516"/>
        <dbReference type="EC" id="2.7.7.108"/>
    </reaction>
</comment>
<evidence type="ECO:0000256" key="2">
    <source>
        <dbReference type="ARBA" id="ARBA00022679"/>
    </source>
</evidence>
<keyword evidence="8" id="KW-0464">Manganese</keyword>
<dbReference type="EC" id="2.7.7.108" evidence="8"/>
<comment type="catalytic activity">
    <reaction evidence="8">
        <text>L-threonyl-[protein] + ATP = 3-O-(5'-adenylyl)-L-threonyl-[protein] + diphosphate</text>
        <dbReference type="Rhea" id="RHEA:54292"/>
        <dbReference type="Rhea" id="RHEA-COMP:11060"/>
        <dbReference type="Rhea" id="RHEA-COMP:13847"/>
        <dbReference type="ChEBI" id="CHEBI:30013"/>
        <dbReference type="ChEBI" id="CHEBI:30616"/>
        <dbReference type="ChEBI" id="CHEBI:33019"/>
        <dbReference type="ChEBI" id="CHEBI:138113"/>
        <dbReference type="EC" id="2.7.7.108"/>
    </reaction>
</comment>
<dbReference type="RefSeq" id="WP_279674761.1">
    <property type="nucleotide sequence ID" value="NZ_CP122566.1"/>
</dbReference>
<dbReference type="GO" id="GO:0005524">
    <property type="term" value="F:ATP binding"/>
    <property type="evidence" value="ECO:0007669"/>
    <property type="project" value="UniProtKB-UniRule"/>
</dbReference>
<keyword evidence="7 8" id="KW-0460">Magnesium</keyword>
<dbReference type="Pfam" id="PF02696">
    <property type="entry name" value="SelO"/>
    <property type="match status" value="1"/>
</dbReference>
<feature type="binding site" evidence="8">
    <location>
        <position position="91"/>
    </location>
    <ligand>
        <name>ATP</name>
        <dbReference type="ChEBI" id="CHEBI:30616"/>
    </ligand>
</feature>
<dbReference type="PANTHER" id="PTHR32057">
    <property type="entry name" value="PROTEIN ADENYLYLTRANSFERASE SELO, MITOCHONDRIAL"/>
    <property type="match status" value="1"/>
</dbReference>
<protein>
    <recommendedName>
        <fullName evidence="8">Protein nucleotidyltransferase YdiU</fullName>
        <ecNumber evidence="8">2.7.7.-</ecNumber>
    </recommendedName>
    <alternativeName>
        <fullName evidence="8">Protein adenylyltransferase YdiU</fullName>
        <ecNumber evidence="8">2.7.7.108</ecNumber>
    </alternativeName>
    <alternativeName>
        <fullName evidence="8">Protein uridylyltransferase YdiU</fullName>
        <ecNumber evidence="8">2.7.7.-</ecNumber>
    </alternativeName>
</protein>
<gene>
    <name evidence="8" type="primary">ydiU</name>
    <name evidence="8" type="synonym">selO</name>
    <name evidence="9" type="ORF">QDX21_11335</name>
</gene>
<feature type="binding site" evidence="8">
    <location>
        <position position="264"/>
    </location>
    <ligand>
        <name>Mg(2+)</name>
        <dbReference type="ChEBI" id="CHEBI:18420"/>
    </ligand>
</feature>
<keyword evidence="10" id="KW-1185">Reference proteome</keyword>
<keyword evidence="6 8" id="KW-0067">ATP-binding</keyword>
<feature type="binding site" evidence="8">
    <location>
        <position position="188"/>
    </location>
    <ligand>
        <name>ATP</name>
        <dbReference type="ChEBI" id="CHEBI:30616"/>
    </ligand>
</feature>
<dbReference type="PANTHER" id="PTHR32057:SF14">
    <property type="entry name" value="PROTEIN ADENYLYLTRANSFERASE SELO, MITOCHONDRIAL"/>
    <property type="match status" value="1"/>
</dbReference>
<comment type="catalytic activity">
    <reaction evidence="8">
        <text>L-histidyl-[protein] + UTP = N(tele)-(5'-uridylyl)-L-histidyl-[protein] + diphosphate</text>
        <dbReference type="Rhea" id="RHEA:83891"/>
        <dbReference type="Rhea" id="RHEA-COMP:9745"/>
        <dbReference type="Rhea" id="RHEA-COMP:20239"/>
        <dbReference type="ChEBI" id="CHEBI:29979"/>
        <dbReference type="ChEBI" id="CHEBI:33019"/>
        <dbReference type="ChEBI" id="CHEBI:46398"/>
        <dbReference type="ChEBI" id="CHEBI:233474"/>
    </reaction>
</comment>
<evidence type="ECO:0000256" key="7">
    <source>
        <dbReference type="ARBA" id="ARBA00022842"/>
    </source>
</evidence>
<dbReference type="GO" id="GO:0070733">
    <property type="term" value="F:AMPylase activity"/>
    <property type="evidence" value="ECO:0007669"/>
    <property type="project" value="UniProtKB-EC"/>
</dbReference>
<feature type="binding site" evidence="8">
    <location>
        <position position="130"/>
    </location>
    <ligand>
        <name>ATP</name>
        <dbReference type="ChEBI" id="CHEBI:30616"/>
    </ligand>
</feature>
<dbReference type="EC" id="2.7.7.-" evidence="8"/>
<keyword evidence="4 8" id="KW-0479">Metal-binding</keyword>
<evidence type="ECO:0000313" key="9">
    <source>
        <dbReference type="EMBL" id="WGH92873.1"/>
    </source>
</evidence>
<feature type="binding site" evidence="8">
    <location>
        <position position="94"/>
    </location>
    <ligand>
        <name>ATP</name>
        <dbReference type="ChEBI" id="CHEBI:30616"/>
    </ligand>
</feature>
<feature type="binding site" evidence="8">
    <location>
        <position position="273"/>
    </location>
    <ligand>
        <name>Mg(2+)</name>
        <dbReference type="ChEBI" id="CHEBI:18420"/>
    </ligand>
</feature>
<evidence type="ECO:0000256" key="1">
    <source>
        <dbReference type="ARBA" id="ARBA00009747"/>
    </source>
</evidence>
<evidence type="ECO:0000256" key="8">
    <source>
        <dbReference type="HAMAP-Rule" id="MF_00692"/>
    </source>
</evidence>
<reference evidence="9 10" key="1">
    <citation type="submission" date="2023-03" db="EMBL/GenBank/DDBJ databases">
        <title>Complete genome sequences of several Auritidibacter ignavus strains isolated from ear infections.</title>
        <authorList>
            <person name="Baehr T."/>
            <person name="Baumhoegger A.M."/>
        </authorList>
    </citation>
    <scope>NUCLEOTIDE SEQUENCE [LARGE SCALE GENOMIC DNA]</scope>
    <source>
        <strain evidence="9 10">BABAE-6</strain>
    </source>
</reference>
<feature type="binding site" evidence="8">
    <location>
        <position position="93"/>
    </location>
    <ligand>
        <name>ATP</name>
        <dbReference type="ChEBI" id="CHEBI:30616"/>
    </ligand>
</feature>
<comment type="function">
    <text evidence="8">Nucleotidyltransferase involved in the post-translational modification of proteins. It can catalyze the addition of adenosine monophosphate (AMP) or uridine monophosphate (UMP) to a protein, resulting in modifications known as AMPylation and UMPylation.</text>
</comment>
<name>A0AAJ6AL47_9MICC</name>
<dbReference type="EMBL" id="CP122566">
    <property type="protein sequence ID" value="WGH92873.1"/>
    <property type="molecule type" value="Genomic_DNA"/>
</dbReference>
<comment type="catalytic activity">
    <reaction evidence="8">
        <text>L-tyrosyl-[protein] + ATP = O-(5'-adenylyl)-L-tyrosyl-[protein] + diphosphate</text>
        <dbReference type="Rhea" id="RHEA:54288"/>
        <dbReference type="Rhea" id="RHEA-COMP:10136"/>
        <dbReference type="Rhea" id="RHEA-COMP:13846"/>
        <dbReference type="ChEBI" id="CHEBI:30616"/>
        <dbReference type="ChEBI" id="CHEBI:33019"/>
        <dbReference type="ChEBI" id="CHEBI:46858"/>
        <dbReference type="ChEBI" id="CHEBI:83624"/>
        <dbReference type="EC" id="2.7.7.108"/>
    </reaction>
</comment>
<keyword evidence="2 8" id="KW-0808">Transferase</keyword>
<evidence type="ECO:0000256" key="5">
    <source>
        <dbReference type="ARBA" id="ARBA00022741"/>
    </source>
</evidence>
<keyword evidence="5 8" id="KW-0547">Nucleotide-binding</keyword>
<feature type="binding site" evidence="8">
    <location>
        <position position="115"/>
    </location>
    <ligand>
        <name>ATP</name>
        <dbReference type="ChEBI" id="CHEBI:30616"/>
    </ligand>
</feature>
<dbReference type="InterPro" id="IPR003846">
    <property type="entry name" value="SelO"/>
</dbReference>
<evidence type="ECO:0000256" key="6">
    <source>
        <dbReference type="ARBA" id="ARBA00022840"/>
    </source>
</evidence>
<dbReference type="AlphaFoldDB" id="A0AAJ6AL47"/>
<feature type="active site" description="Proton acceptor" evidence="8">
    <location>
        <position position="263"/>
    </location>
</feature>
<comment type="catalytic activity">
    <reaction evidence="8">
        <text>L-seryl-[protein] + UTP = O-(5'-uridylyl)-L-seryl-[protein] + diphosphate</text>
        <dbReference type="Rhea" id="RHEA:64604"/>
        <dbReference type="Rhea" id="RHEA-COMP:9863"/>
        <dbReference type="Rhea" id="RHEA-COMP:16635"/>
        <dbReference type="ChEBI" id="CHEBI:29999"/>
        <dbReference type="ChEBI" id="CHEBI:33019"/>
        <dbReference type="ChEBI" id="CHEBI:46398"/>
        <dbReference type="ChEBI" id="CHEBI:156051"/>
    </reaction>
</comment>
<evidence type="ECO:0000313" key="10">
    <source>
        <dbReference type="Proteomes" id="UP001224674"/>
    </source>
</evidence>
<proteinExistence type="inferred from homology"/>
<dbReference type="NCBIfam" id="NF000658">
    <property type="entry name" value="PRK00029.1"/>
    <property type="match status" value="1"/>
</dbReference>
<keyword evidence="3 8" id="KW-0548">Nucleotidyltransferase</keyword>
<feature type="binding site" evidence="8">
    <location>
        <position position="273"/>
    </location>
    <ligand>
        <name>ATP</name>
        <dbReference type="ChEBI" id="CHEBI:30616"/>
    </ligand>
</feature>
<organism evidence="9 10">
    <name type="scientific">Auritidibacter ignavus</name>
    <dbReference type="NCBI Taxonomy" id="678932"/>
    <lineage>
        <taxon>Bacteria</taxon>
        <taxon>Bacillati</taxon>
        <taxon>Actinomycetota</taxon>
        <taxon>Actinomycetes</taxon>
        <taxon>Micrococcales</taxon>
        <taxon>Micrococcaceae</taxon>
        <taxon>Auritidibacter</taxon>
    </lineage>
</organism>
<evidence type="ECO:0000256" key="3">
    <source>
        <dbReference type="ARBA" id="ARBA00022695"/>
    </source>
</evidence>
<comment type="similarity">
    <text evidence="1 8">Belongs to the SELO family.</text>
</comment>
<dbReference type="Proteomes" id="UP001224674">
    <property type="component" value="Chromosome"/>
</dbReference>
<dbReference type="HAMAP" id="MF_00692">
    <property type="entry name" value="SelO"/>
    <property type="match status" value="1"/>
</dbReference>
<feature type="binding site" evidence="8">
    <location>
        <position position="181"/>
    </location>
    <ligand>
        <name>ATP</name>
        <dbReference type="ChEBI" id="CHEBI:30616"/>
    </ligand>
</feature>